<protein>
    <submittedName>
        <fullName evidence="3">Kinesin-like protein KIN-4C</fullName>
    </submittedName>
</protein>
<keyword evidence="2" id="KW-0472">Membrane</keyword>
<keyword evidence="1" id="KW-0175">Coiled coil</keyword>
<keyword evidence="2" id="KW-1133">Transmembrane helix</keyword>
<sequence>MVEGFDSSWIKEQQEHNMLLILCFFLFFAIIWTASFTCDNEYSSDSDAKAVDVSDGIEDHAKELEHSSLQEKLDKELKELDEKLEQKGEIEELRCNLASISSTSDDGAQKLKQIIFKVECSGGIDVRHRAFVAA</sequence>
<evidence type="ECO:0000256" key="1">
    <source>
        <dbReference type="SAM" id="Coils"/>
    </source>
</evidence>
<comment type="caution">
    <text evidence="3">The sequence shown here is derived from an EMBL/GenBank/DDBJ whole genome shotgun (WGS) entry which is preliminary data.</text>
</comment>
<accession>A0A834SWL8</accession>
<keyword evidence="2" id="KW-0812">Transmembrane</keyword>
<gene>
    <name evidence="3" type="ORF">G2W53_037089</name>
</gene>
<name>A0A834SWL8_9FABA</name>
<feature type="coiled-coil region" evidence="1">
    <location>
        <begin position="66"/>
        <end position="93"/>
    </location>
</feature>
<dbReference type="AlphaFoldDB" id="A0A834SWL8"/>
<dbReference type="Proteomes" id="UP000634136">
    <property type="component" value="Unassembled WGS sequence"/>
</dbReference>
<evidence type="ECO:0000313" key="3">
    <source>
        <dbReference type="EMBL" id="KAF7810346.1"/>
    </source>
</evidence>
<keyword evidence="4" id="KW-1185">Reference proteome</keyword>
<organism evidence="3 4">
    <name type="scientific">Senna tora</name>
    <dbReference type="NCBI Taxonomy" id="362788"/>
    <lineage>
        <taxon>Eukaryota</taxon>
        <taxon>Viridiplantae</taxon>
        <taxon>Streptophyta</taxon>
        <taxon>Embryophyta</taxon>
        <taxon>Tracheophyta</taxon>
        <taxon>Spermatophyta</taxon>
        <taxon>Magnoliopsida</taxon>
        <taxon>eudicotyledons</taxon>
        <taxon>Gunneridae</taxon>
        <taxon>Pentapetalae</taxon>
        <taxon>rosids</taxon>
        <taxon>fabids</taxon>
        <taxon>Fabales</taxon>
        <taxon>Fabaceae</taxon>
        <taxon>Caesalpinioideae</taxon>
        <taxon>Cassia clade</taxon>
        <taxon>Senna</taxon>
    </lineage>
</organism>
<evidence type="ECO:0000256" key="2">
    <source>
        <dbReference type="SAM" id="Phobius"/>
    </source>
</evidence>
<dbReference type="EMBL" id="JAAIUW010000011">
    <property type="protein sequence ID" value="KAF7810346.1"/>
    <property type="molecule type" value="Genomic_DNA"/>
</dbReference>
<evidence type="ECO:0000313" key="4">
    <source>
        <dbReference type="Proteomes" id="UP000634136"/>
    </source>
</evidence>
<feature type="transmembrane region" description="Helical" evidence="2">
    <location>
        <begin position="18"/>
        <end position="36"/>
    </location>
</feature>
<reference evidence="3" key="1">
    <citation type="submission" date="2020-09" db="EMBL/GenBank/DDBJ databases">
        <title>Genome-Enabled Discovery of Anthraquinone Biosynthesis in Senna tora.</title>
        <authorList>
            <person name="Kang S.-H."/>
            <person name="Pandey R.P."/>
            <person name="Lee C.-M."/>
            <person name="Sim J.-S."/>
            <person name="Jeong J.-T."/>
            <person name="Choi B.-S."/>
            <person name="Jung M."/>
            <person name="Ginzburg D."/>
            <person name="Zhao K."/>
            <person name="Won S.Y."/>
            <person name="Oh T.-J."/>
            <person name="Yu Y."/>
            <person name="Kim N.-H."/>
            <person name="Lee O.R."/>
            <person name="Lee T.-H."/>
            <person name="Bashyal P."/>
            <person name="Kim T.-S."/>
            <person name="Lee W.-H."/>
            <person name="Kawkins C."/>
            <person name="Kim C.-K."/>
            <person name="Kim J.S."/>
            <person name="Ahn B.O."/>
            <person name="Rhee S.Y."/>
            <person name="Sohng J.K."/>
        </authorList>
    </citation>
    <scope>NUCLEOTIDE SEQUENCE</scope>
    <source>
        <tissue evidence="3">Leaf</tissue>
    </source>
</reference>
<proteinExistence type="predicted"/>